<dbReference type="AlphaFoldDB" id="K0RBY5"/>
<evidence type="ECO:0000313" key="1">
    <source>
        <dbReference type="EMBL" id="EJK49774.1"/>
    </source>
</evidence>
<dbReference type="Proteomes" id="UP000266841">
    <property type="component" value="Unassembled WGS sequence"/>
</dbReference>
<name>K0RBY5_THAOC</name>
<protein>
    <submittedName>
        <fullName evidence="1">Uncharacterized protein</fullName>
    </submittedName>
</protein>
<organism evidence="1 2">
    <name type="scientific">Thalassiosira oceanica</name>
    <name type="common">Marine diatom</name>
    <dbReference type="NCBI Taxonomy" id="159749"/>
    <lineage>
        <taxon>Eukaryota</taxon>
        <taxon>Sar</taxon>
        <taxon>Stramenopiles</taxon>
        <taxon>Ochrophyta</taxon>
        <taxon>Bacillariophyta</taxon>
        <taxon>Coscinodiscophyceae</taxon>
        <taxon>Thalassiosirophycidae</taxon>
        <taxon>Thalassiosirales</taxon>
        <taxon>Thalassiosiraceae</taxon>
        <taxon>Thalassiosira</taxon>
    </lineage>
</organism>
<sequence length="152" mass="16753">MQNLQNYDSGDRASLHTFTDSYKGKINRPKAIFATPIRGFIGDSEREARQYPYDDGSETWKGGNFFALSSNLHVGSRIAVTSFGQAAREANQIPAFSFVSADSFGSVKVADDFLTGVVSPEGLVLSRNQILFDVSETSDNDSGRYRPDNQIR</sequence>
<evidence type="ECO:0000313" key="2">
    <source>
        <dbReference type="Proteomes" id="UP000266841"/>
    </source>
</evidence>
<accession>K0RBY5</accession>
<comment type="caution">
    <text evidence="1">The sequence shown here is derived from an EMBL/GenBank/DDBJ whole genome shotgun (WGS) entry which is preliminary data.</text>
</comment>
<reference evidence="1 2" key="1">
    <citation type="journal article" date="2012" name="Genome Biol.">
        <title>Genome and low-iron response of an oceanic diatom adapted to chronic iron limitation.</title>
        <authorList>
            <person name="Lommer M."/>
            <person name="Specht M."/>
            <person name="Roy A.S."/>
            <person name="Kraemer L."/>
            <person name="Andreson R."/>
            <person name="Gutowska M.A."/>
            <person name="Wolf J."/>
            <person name="Bergner S.V."/>
            <person name="Schilhabel M.B."/>
            <person name="Klostermeier U.C."/>
            <person name="Beiko R.G."/>
            <person name="Rosenstiel P."/>
            <person name="Hippler M."/>
            <person name="Laroche J."/>
        </authorList>
    </citation>
    <scope>NUCLEOTIDE SEQUENCE [LARGE SCALE GENOMIC DNA]</scope>
    <source>
        <strain evidence="1 2">CCMP1005</strain>
    </source>
</reference>
<gene>
    <name evidence="1" type="ORF">THAOC_31316</name>
</gene>
<dbReference type="EMBL" id="AGNL01044445">
    <property type="protein sequence ID" value="EJK49774.1"/>
    <property type="molecule type" value="Genomic_DNA"/>
</dbReference>
<keyword evidence="2" id="KW-1185">Reference proteome</keyword>
<feature type="non-terminal residue" evidence="1">
    <location>
        <position position="152"/>
    </location>
</feature>
<proteinExistence type="predicted"/>